<gene>
    <name evidence="1" type="ORF">PHYPSEUDO_006182</name>
</gene>
<evidence type="ECO:0000313" key="1">
    <source>
        <dbReference type="EMBL" id="KAG7381337.1"/>
    </source>
</evidence>
<dbReference type="PANTHER" id="PTHR22538:SF1">
    <property type="entry name" value="VWFD DOMAIN-CONTAINING PROTEIN"/>
    <property type="match status" value="1"/>
</dbReference>
<comment type="caution">
    <text evidence="1">The sequence shown here is derived from an EMBL/GenBank/DDBJ whole genome shotgun (WGS) entry which is preliminary data.</text>
</comment>
<dbReference type="EMBL" id="JAGDFM010000250">
    <property type="protein sequence ID" value="KAG7381337.1"/>
    <property type="molecule type" value="Genomic_DNA"/>
</dbReference>
<dbReference type="PANTHER" id="PTHR22538">
    <property type="entry name" value="CILIA- AND FLAGELLA-ASSOCIATED PROTEIN 74"/>
    <property type="match status" value="1"/>
</dbReference>
<dbReference type="OrthoDB" id="95392at2759"/>
<accession>A0A8T1VJ98</accession>
<reference evidence="1" key="1">
    <citation type="submission" date="2021-02" db="EMBL/GenBank/DDBJ databases">
        <authorList>
            <person name="Palmer J.M."/>
        </authorList>
    </citation>
    <scope>NUCLEOTIDE SEQUENCE</scope>
    <source>
        <strain evidence="1">SCRP734</strain>
    </source>
</reference>
<dbReference type="Proteomes" id="UP000694044">
    <property type="component" value="Unassembled WGS sequence"/>
</dbReference>
<evidence type="ECO:0000313" key="2">
    <source>
        <dbReference type="Proteomes" id="UP000694044"/>
    </source>
</evidence>
<protein>
    <submittedName>
        <fullName evidence="1">Uncharacterized protein</fullName>
    </submittedName>
</protein>
<organism evidence="1 2">
    <name type="scientific">Phytophthora pseudosyringae</name>
    <dbReference type="NCBI Taxonomy" id="221518"/>
    <lineage>
        <taxon>Eukaryota</taxon>
        <taxon>Sar</taxon>
        <taxon>Stramenopiles</taxon>
        <taxon>Oomycota</taxon>
        <taxon>Peronosporomycetes</taxon>
        <taxon>Peronosporales</taxon>
        <taxon>Peronosporaceae</taxon>
        <taxon>Phytophthora</taxon>
    </lineage>
</organism>
<proteinExistence type="predicted"/>
<name>A0A8T1VJ98_9STRA</name>
<keyword evidence="2" id="KW-1185">Reference proteome</keyword>
<dbReference type="AlphaFoldDB" id="A0A8T1VJ98"/>
<sequence>MASDYFQESCKDDTNFVMEAFVGQTGLCPADNGIRSLAYEGGKYSSKKLDALIGYSGLPSNRQAVYRVLGSNVNHKSPKNDGMVEFSSCAGGFPESKFGNTYHDRFYATKLNHADAAFRNGDALVSTAKMPVKWFECLL</sequence>